<dbReference type="InterPro" id="IPR053006">
    <property type="entry name" value="Meiosis_regulatory"/>
</dbReference>
<keyword evidence="4" id="KW-1185">Reference proteome</keyword>
<feature type="domain" description="Bacteriophage T5 Orf172 DNA-binding" evidence="2">
    <location>
        <begin position="287"/>
        <end position="393"/>
    </location>
</feature>
<evidence type="ECO:0000313" key="4">
    <source>
        <dbReference type="Proteomes" id="UP000237438"/>
    </source>
</evidence>
<dbReference type="InterPro" id="IPR018306">
    <property type="entry name" value="Phage_T5_Orf172_DNA-bd"/>
</dbReference>
<dbReference type="AlphaFoldDB" id="A0A2S4PXJ1"/>
<dbReference type="PANTHER" id="PTHR28094">
    <property type="entry name" value="MEIOTICALLY UP-REGULATED GENE 113 PROTEIN"/>
    <property type="match status" value="1"/>
</dbReference>
<evidence type="ECO:0000313" key="3">
    <source>
        <dbReference type="EMBL" id="POS86736.1"/>
    </source>
</evidence>
<reference evidence="3 4" key="1">
    <citation type="submission" date="2017-10" db="EMBL/GenBank/DDBJ databases">
        <title>Development of genomic resources for the powdery mildew, Erysiphe pulchra.</title>
        <authorList>
            <person name="Wadl P.A."/>
            <person name="Mack B.M."/>
            <person name="Moore G."/>
            <person name="Beltz S.B."/>
        </authorList>
    </citation>
    <scope>NUCLEOTIDE SEQUENCE [LARGE SCALE GENOMIC DNA]</scope>
    <source>
        <strain evidence="3">Cflorida</strain>
    </source>
</reference>
<protein>
    <recommendedName>
        <fullName evidence="2">Bacteriophage T5 Orf172 DNA-binding domain-containing protein</fullName>
    </recommendedName>
</protein>
<gene>
    <name evidence="3" type="ORF">EPUL_001737</name>
</gene>
<dbReference type="EMBL" id="PEDP01000263">
    <property type="protein sequence ID" value="POS86736.1"/>
    <property type="molecule type" value="Genomic_DNA"/>
</dbReference>
<dbReference type="Proteomes" id="UP000237438">
    <property type="component" value="Unassembled WGS sequence"/>
</dbReference>
<dbReference type="STRING" id="225359.A0A2S4PXJ1"/>
<dbReference type="OrthoDB" id="2417614at2759"/>
<proteinExistence type="predicted"/>
<accession>A0A2S4PXJ1</accession>
<dbReference type="SMART" id="SM00974">
    <property type="entry name" value="T5orf172"/>
    <property type="match status" value="1"/>
</dbReference>
<name>A0A2S4PXJ1_9PEZI</name>
<dbReference type="PANTHER" id="PTHR28094:SF2">
    <property type="entry name" value="BACTERIOPHAGE T5 ORF172 DNA-BINDING DOMAIN-CONTAINING PROTEIN"/>
    <property type="match status" value="1"/>
</dbReference>
<comment type="caution">
    <text evidence="3">The sequence shown here is derived from an EMBL/GenBank/DDBJ whole genome shotgun (WGS) entry which is preliminary data.</text>
</comment>
<feature type="region of interest" description="Disordered" evidence="1">
    <location>
        <begin position="159"/>
        <end position="190"/>
    </location>
</feature>
<feature type="region of interest" description="Disordered" evidence="1">
    <location>
        <begin position="268"/>
        <end position="289"/>
    </location>
</feature>
<dbReference type="Pfam" id="PF10544">
    <property type="entry name" value="T5orf172"/>
    <property type="match status" value="1"/>
</dbReference>
<sequence length="405" mass="45510">MPYIPNTPESRLQRKDSKDPATTCRGLTTDGKPCRRPISKVRPGQIGGYCWQHGDQAVDEPVSGSTSANGGLWPSKLQNRTSVDTLADRLGLFSLEPDKNEGKQRFGRQRRAKKRRLPISLLLCCCIGLPDNANNELRPMKINQGRPPHGKSEKLKLSKISEGTGSRPVPHRPNNYSSEGKFSSLIPSTTSPETTSRLLAYLSKPTSDKDTPGYIYMFWLTPESILNEPPIERAASLLHIPSKNNSMQQTRVNEILDTFSSFEHRIHAGDKNRGAGGGNSSSNHKNSKKTILLKIGRAQNVYRRMNQWTKQCGYHLSLVRYYPYQPSSSSSHQKLPTTVPNVNKVERLIHIEIDHMRVSFGKCDACGKVHKEWFEVEASQSAVHAVDEVIRRWVDWSIRDNSNTS</sequence>
<organism evidence="3 4">
    <name type="scientific">Erysiphe pulchra</name>
    <dbReference type="NCBI Taxonomy" id="225359"/>
    <lineage>
        <taxon>Eukaryota</taxon>
        <taxon>Fungi</taxon>
        <taxon>Dikarya</taxon>
        <taxon>Ascomycota</taxon>
        <taxon>Pezizomycotina</taxon>
        <taxon>Leotiomycetes</taxon>
        <taxon>Erysiphales</taxon>
        <taxon>Erysiphaceae</taxon>
        <taxon>Erysiphe</taxon>
    </lineage>
</organism>
<feature type="region of interest" description="Disordered" evidence="1">
    <location>
        <begin position="1"/>
        <end position="38"/>
    </location>
</feature>
<feature type="compositionally biased region" description="Polar residues" evidence="1">
    <location>
        <begin position="174"/>
        <end position="190"/>
    </location>
</feature>
<evidence type="ECO:0000256" key="1">
    <source>
        <dbReference type="SAM" id="MobiDB-lite"/>
    </source>
</evidence>
<evidence type="ECO:0000259" key="2">
    <source>
        <dbReference type="SMART" id="SM00974"/>
    </source>
</evidence>